<evidence type="ECO:0000256" key="1">
    <source>
        <dbReference type="SAM" id="Phobius"/>
    </source>
</evidence>
<gene>
    <name evidence="2" type="ORF">QCN29_26090</name>
</gene>
<dbReference type="RefSeq" id="WP_279931210.1">
    <property type="nucleotide sequence ID" value="NZ_JARWBG010000038.1"/>
</dbReference>
<feature type="transmembrane region" description="Helical" evidence="1">
    <location>
        <begin position="12"/>
        <end position="33"/>
    </location>
</feature>
<protein>
    <submittedName>
        <fullName evidence="2">Uncharacterized protein</fullName>
    </submittedName>
</protein>
<keyword evidence="1" id="KW-0812">Transmembrane</keyword>
<evidence type="ECO:0000313" key="2">
    <source>
        <dbReference type="EMBL" id="MDH2392190.1"/>
    </source>
</evidence>
<evidence type="ECO:0000313" key="3">
    <source>
        <dbReference type="Proteomes" id="UP001223144"/>
    </source>
</evidence>
<name>A0ABT6HU10_9ACTN</name>
<feature type="transmembrane region" description="Helical" evidence="1">
    <location>
        <begin position="102"/>
        <end position="120"/>
    </location>
</feature>
<keyword evidence="1" id="KW-0472">Membrane</keyword>
<keyword evidence="1" id="KW-1133">Transmembrane helix</keyword>
<accession>A0ABT6HU10</accession>
<dbReference type="EMBL" id="JARWBG010000038">
    <property type="protein sequence ID" value="MDH2392190.1"/>
    <property type="molecule type" value="Genomic_DNA"/>
</dbReference>
<keyword evidence="3" id="KW-1185">Reference proteome</keyword>
<dbReference type="PROSITE" id="PS51257">
    <property type="entry name" value="PROKAR_LIPOPROTEIN"/>
    <property type="match status" value="1"/>
</dbReference>
<reference evidence="2 3" key="1">
    <citation type="submission" date="2023-04" db="EMBL/GenBank/DDBJ databases">
        <title>Streptomyces chengmaiensis sp. nov. isolated from the stem of mangrove plant in Hainan.</title>
        <authorList>
            <person name="Huang X."/>
            <person name="Zhou S."/>
            <person name="Chu X."/>
            <person name="Xie Y."/>
            <person name="Lin Y."/>
        </authorList>
    </citation>
    <scope>NUCLEOTIDE SEQUENCE [LARGE SCALE GENOMIC DNA]</scope>
    <source>
        <strain evidence="2 3">HNM0663</strain>
    </source>
</reference>
<sequence>MSHTFARPLAQRVTGALGWFTVCAAAIGTMLLACTGVPDAWWPETGHALAASHPSRTQQAPSRAEGSDACALIVGPARDYCLTSGTRVASPVTGDHAGITPGRALLLVPVAVGITAAVRLRRTAR</sequence>
<dbReference type="Proteomes" id="UP001223144">
    <property type="component" value="Unassembled WGS sequence"/>
</dbReference>
<proteinExistence type="predicted"/>
<organism evidence="2 3">
    <name type="scientific">Streptomyces chengmaiensis</name>
    <dbReference type="NCBI Taxonomy" id="3040919"/>
    <lineage>
        <taxon>Bacteria</taxon>
        <taxon>Bacillati</taxon>
        <taxon>Actinomycetota</taxon>
        <taxon>Actinomycetes</taxon>
        <taxon>Kitasatosporales</taxon>
        <taxon>Streptomycetaceae</taxon>
        <taxon>Streptomyces</taxon>
    </lineage>
</organism>
<comment type="caution">
    <text evidence="2">The sequence shown here is derived from an EMBL/GenBank/DDBJ whole genome shotgun (WGS) entry which is preliminary data.</text>
</comment>